<reference evidence="1" key="1">
    <citation type="submission" date="2019-08" db="EMBL/GenBank/DDBJ databases">
        <authorList>
            <person name="Kucharzyk K."/>
            <person name="Murdoch R.W."/>
            <person name="Higgins S."/>
            <person name="Loffler F."/>
        </authorList>
    </citation>
    <scope>NUCLEOTIDE SEQUENCE</scope>
</reference>
<name>A0A644XCT7_9ZZZZ</name>
<accession>A0A644XCT7</accession>
<evidence type="ECO:0000313" key="1">
    <source>
        <dbReference type="EMBL" id="MPM13598.1"/>
    </source>
</evidence>
<sequence>MINDNNVMLDDMTVEDLKRELNTEVQVCDVDGETLLNLITK</sequence>
<dbReference type="AlphaFoldDB" id="A0A644XCT7"/>
<gene>
    <name evidence="1" type="ORF">SDC9_59955</name>
</gene>
<protein>
    <submittedName>
        <fullName evidence="1">Uncharacterized protein</fullName>
    </submittedName>
</protein>
<organism evidence="1">
    <name type="scientific">bioreactor metagenome</name>
    <dbReference type="NCBI Taxonomy" id="1076179"/>
    <lineage>
        <taxon>unclassified sequences</taxon>
        <taxon>metagenomes</taxon>
        <taxon>ecological metagenomes</taxon>
    </lineage>
</organism>
<comment type="caution">
    <text evidence="1">The sequence shown here is derived from an EMBL/GenBank/DDBJ whole genome shotgun (WGS) entry which is preliminary data.</text>
</comment>
<dbReference type="EMBL" id="VSSQ01002143">
    <property type="protein sequence ID" value="MPM13598.1"/>
    <property type="molecule type" value="Genomic_DNA"/>
</dbReference>
<proteinExistence type="predicted"/>